<comment type="caution">
    <text evidence="1">The sequence shown here is derived from an EMBL/GenBank/DDBJ whole genome shotgun (WGS) entry which is preliminary data.</text>
</comment>
<evidence type="ECO:0000313" key="1">
    <source>
        <dbReference type="EMBL" id="EFC51694.1"/>
    </source>
</evidence>
<name>A0A9W5MZ03_NEISU</name>
<gene>
    <name evidence="1" type="ORF">NEISUBOT_04949</name>
</gene>
<accession>A0A9W5MZ03</accession>
<dbReference type="Proteomes" id="UP000004621">
    <property type="component" value="Unassembled WGS sequence"/>
</dbReference>
<protein>
    <submittedName>
        <fullName evidence="1">Uncharacterized protein</fullName>
    </submittedName>
</protein>
<organism evidence="1 2">
    <name type="scientific">Neisseria subflava NJ9703</name>
    <dbReference type="NCBI Taxonomy" id="546268"/>
    <lineage>
        <taxon>Bacteria</taxon>
        <taxon>Pseudomonadati</taxon>
        <taxon>Pseudomonadota</taxon>
        <taxon>Betaproteobacteria</taxon>
        <taxon>Neisseriales</taxon>
        <taxon>Neisseriaceae</taxon>
        <taxon>Neisseria</taxon>
    </lineage>
</organism>
<reference evidence="1 2" key="1">
    <citation type="submission" date="2010-01" db="EMBL/GenBank/DDBJ databases">
        <authorList>
            <person name="Weinstock G."/>
            <person name="Sodergren E."/>
            <person name="Clifton S."/>
            <person name="Fulton L."/>
            <person name="Fulton B."/>
            <person name="Courtney L."/>
            <person name="Fronick C."/>
            <person name="Harrison M."/>
            <person name="Strong C."/>
            <person name="Farmer C."/>
            <person name="Delahaunty K."/>
            <person name="Markovic C."/>
            <person name="Hall O."/>
            <person name="Minx P."/>
            <person name="Tomlinson C."/>
            <person name="Mitreva M."/>
            <person name="Nelson J."/>
            <person name="Hou S."/>
            <person name="Wollam A."/>
            <person name="Pepin K.H."/>
            <person name="Johnson M."/>
            <person name="Bhonagiri V."/>
            <person name="Nash W.E."/>
            <person name="Warren W."/>
            <person name="Chinwalla A."/>
            <person name="Mardis E.R."/>
            <person name="Wilson R.K."/>
        </authorList>
    </citation>
    <scope>NUCLEOTIDE SEQUENCE [LARGE SCALE GENOMIC DNA]</scope>
    <source>
        <strain evidence="1 2">NJ9703</strain>
    </source>
</reference>
<proteinExistence type="predicted"/>
<dbReference type="AlphaFoldDB" id="A0A9W5MZ03"/>
<evidence type="ECO:0000313" key="2">
    <source>
        <dbReference type="Proteomes" id="UP000004621"/>
    </source>
</evidence>
<dbReference type="EMBL" id="ACEO02000009">
    <property type="protein sequence ID" value="EFC51694.1"/>
    <property type="molecule type" value="Genomic_DNA"/>
</dbReference>
<sequence length="44" mass="5484">MNWHCQYPARFIKCTYILESTHTNNNDREHHTKEPFRFLNKNTF</sequence>